<sequence>YFHQNTGPQLVEILYIEDWNLVGLPLDVEDASYSTVFPGAIGETLFSFSDGCTLTEYLVPGVGYWLRLPEEGSAFVEGTFFGEISVAMSEGWNLMSGISGMSYTADIFDPDGILVENTFYGFNGSYFQTDYLVPGLGLWARANSDGTVYLSGTRQSTKVPGDMSVDILVGNELVFSNSKGYQSTLLLGGSVVDIDPLRYGLPPVPPAGAFDVRFSGDLKYSYNGGEIQIQNDHYPLTINCVGTRTIEEEAEWVLVNTESGNEFIICEGPIVIHSSVSELLLTKRAAIPSDFILHQNVPNPFNPTTILHYQLPINIFVTISIYNMLGKQIKVLVNDNNVSGSRSVQWDGTDSVGQPVSAGVYLYQMEAGEFVQTRKMALLK</sequence>
<feature type="non-terminal residue" evidence="2">
    <location>
        <position position="1"/>
    </location>
</feature>
<dbReference type="Gene3D" id="2.60.40.4070">
    <property type="match status" value="1"/>
</dbReference>
<dbReference type="EMBL" id="UINC01050412">
    <property type="protein sequence ID" value="SVB63333.1"/>
    <property type="molecule type" value="Genomic_DNA"/>
</dbReference>
<protein>
    <recommendedName>
        <fullName evidence="1">FlgD/Vpr Ig-like domain-containing protein</fullName>
    </recommendedName>
</protein>
<evidence type="ECO:0000259" key="1">
    <source>
        <dbReference type="Pfam" id="PF13860"/>
    </source>
</evidence>
<feature type="domain" description="FlgD/Vpr Ig-like" evidence="1">
    <location>
        <begin position="317"/>
        <end position="367"/>
    </location>
</feature>
<name>A0A382FMA2_9ZZZZ</name>
<organism evidence="2">
    <name type="scientific">marine metagenome</name>
    <dbReference type="NCBI Taxonomy" id="408172"/>
    <lineage>
        <taxon>unclassified sequences</taxon>
        <taxon>metagenomes</taxon>
        <taxon>ecological metagenomes</taxon>
    </lineage>
</organism>
<dbReference type="InterPro" id="IPR026444">
    <property type="entry name" value="Secre_tail"/>
</dbReference>
<dbReference type="InterPro" id="IPR025965">
    <property type="entry name" value="FlgD/Vpr_Ig-like"/>
</dbReference>
<evidence type="ECO:0000313" key="2">
    <source>
        <dbReference type="EMBL" id="SVB63333.1"/>
    </source>
</evidence>
<reference evidence="2" key="1">
    <citation type="submission" date="2018-05" db="EMBL/GenBank/DDBJ databases">
        <authorList>
            <person name="Lanie J.A."/>
            <person name="Ng W.-L."/>
            <person name="Kazmierczak K.M."/>
            <person name="Andrzejewski T.M."/>
            <person name="Davidsen T.M."/>
            <person name="Wayne K.J."/>
            <person name="Tettelin H."/>
            <person name="Glass J.I."/>
            <person name="Rusch D."/>
            <person name="Podicherti R."/>
            <person name="Tsui H.-C.T."/>
            <person name="Winkler M.E."/>
        </authorList>
    </citation>
    <scope>NUCLEOTIDE SEQUENCE</scope>
</reference>
<gene>
    <name evidence="2" type="ORF">METZ01_LOCUS216187</name>
</gene>
<dbReference type="NCBIfam" id="TIGR04183">
    <property type="entry name" value="Por_Secre_tail"/>
    <property type="match status" value="1"/>
</dbReference>
<dbReference type="AlphaFoldDB" id="A0A382FMA2"/>
<accession>A0A382FMA2</accession>
<proteinExistence type="predicted"/>
<dbReference type="Pfam" id="PF13860">
    <property type="entry name" value="FlgD_ig"/>
    <property type="match status" value="1"/>
</dbReference>